<accession>A0A450XIV4</accession>
<evidence type="ECO:0000313" key="2">
    <source>
        <dbReference type="EMBL" id="VFK29169.1"/>
    </source>
</evidence>
<gene>
    <name evidence="1" type="ORF">BECKLPF1236A_GA0070988_1007911</name>
    <name evidence="2" type="ORF">BECKLPF1236C_GA0070990_1008110</name>
</gene>
<dbReference type="EMBL" id="CAADFM010000079">
    <property type="protein sequence ID" value="VFK12915.1"/>
    <property type="molecule type" value="Genomic_DNA"/>
</dbReference>
<name>A0A450XIV4_9GAMM</name>
<protein>
    <submittedName>
        <fullName evidence="2">Uncharacterized protein</fullName>
    </submittedName>
</protein>
<evidence type="ECO:0000313" key="1">
    <source>
        <dbReference type="EMBL" id="VFK12915.1"/>
    </source>
</evidence>
<sequence length="70" mass="7849">MTDEILRELWQIKDRIAEENDYSLDTLVSTLRSKSGDTLFQDDKTEPVEQVVKTIPKPVSPDGVGPNTST</sequence>
<dbReference type="EMBL" id="CAADFP010000081">
    <property type="protein sequence ID" value="VFK29169.1"/>
    <property type="molecule type" value="Genomic_DNA"/>
</dbReference>
<proteinExistence type="predicted"/>
<dbReference type="AlphaFoldDB" id="A0A450XIV4"/>
<organism evidence="2">
    <name type="scientific">Candidatus Kentrum sp. LPFa</name>
    <dbReference type="NCBI Taxonomy" id="2126335"/>
    <lineage>
        <taxon>Bacteria</taxon>
        <taxon>Pseudomonadati</taxon>
        <taxon>Pseudomonadota</taxon>
        <taxon>Gammaproteobacteria</taxon>
        <taxon>Candidatus Kentrum</taxon>
    </lineage>
</organism>
<reference evidence="2" key="1">
    <citation type="submission" date="2019-02" db="EMBL/GenBank/DDBJ databases">
        <authorList>
            <person name="Gruber-Vodicka R. H."/>
            <person name="Seah K. B. B."/>
        </authorList>
    </citation>
    <scope>NUCLEOTIDE SEQUENCE</scope>
    <source>
        <strain evidence="1">BECK_S312</strain>
        <strain evidence="2">BECK_S426</strain>
    </source>
</reference>